<evidence type="ECO:0000313" key="3">
    <source>
        <dbReference type="Proteomes" id="UP000324222"/>
    </source>
</evidence>
<protein>
    <submittedName>
        <fullName evidence="2">Uncharacterized protein</fullName>
    </submittedName>
</protein>
<reference evidence="2 3" key="1">
    <citation type="submission" date="2019-05" db="EMBL/GenBank/DDBJ databases">
        <title>Another draft genome of Portunus trituberculatus and its Hox gene families provides insights of decapod evolution.</title>
        <authorList>
            <person name="Jeong J.-H."/>
            <person name="Song I."/>
            <person name="Kim S."/>
            <person name="Choi T."/>
            <person name="Kim D."/>
            <person name="Ryu S."/>
            <person name="Kim W."/>
        </authorList>
    </citation>
    <scope>NUCLEOTIDE SEQUENCE [LARGE SCALE GENOMIC DNA]</scope>
    <source>
        <tissue evidence="2">Muscle</tissue>
    </source>
</reference>
<dbReference type="Proteomes" id="UP000324222">
    <property type="component" value="Unassembled WGS sequence"/>
</dbReference>
<sequence length="157" mass="16679">MQEGRDGDALPPCYPASPPPVLPRVRASLCYVTPSLLCASDYPGNYFMTQEPFVINSRVLLQYSSISSERGVKMSAAPGVCKGRNGASWPCLAEHVQGTSSTMSLLVLPLAPVPPPRPPLLETPRQGHPDALPTCALAGDPPSRLRHAPGAQEAEKP</sequence>
<feature type="region of interest" description="Disordered" evidence="1">
    <location>
        <begin position="116"/>
        <end position="157"/>
    </location>
</feature>
<comment type="caution">
    <text evidence="2">The sequence shown here is derived from an EMBL/GenBank/DDBJ whole genome shotgun (WGS) entry which is preliminary data.</text>
</comment>
<dbReference type="EMBL" id="VSRR010042482">
    <property type="protein sequence ID" value="MPC76058.1"/>
    <property type="molecule type" value="Genomic_DNA"/>
</dbReference>
<evidence type="ECO:0000313" key="2">
    <source>
        <dbReference type="EMBL" id="MPC76058.1"/>
    </source>
</evidence>
<gene>
    <name evidence="2" type="ORF">E2C01_070459</name>
</gene>
<organism evidence="2 3">
    <name type="scientific">Portunus trituberculatus</name>
    <name type="common">Swimming crab</name>
    <name type="synonym">Neptunus trituberculatus</name>
    <dbReference type="NCBI Taxonomy" id="210409"/>
    <lineage>
        <taxon>Eukaryota</taxon>
        <taxon>Metazoa</taxon>
        <taxon>Ecdysozoa</taxon>
        <taxon>Arthropoda</taxon>
        <taxon>Crustacea</taxon>
        <taxon>Multicrustacea</taxon>
        <taxon>Malacostraca</taxon>
        <taxon>Eumalacostraca</taxon>
        <taxon>Eucarida</taxon>
        <taxon>Decapoda</taxon>
        <taxon>Pleocyemata</taxon>
        <taxon>Brachyura</taxon>
        <taxon>Eubrachyura</taxon>
        <taxon>Portunoidea</taxon>
        <taxon>Portunidae</taxon>
        <taxon>Portuninae</taxon>
        <taxon>Portunus</taxon>
    </lineage>
</organism>
<proteinExistence type="predicted"/>
<evidence type="ECO:0000256" key="1">
    <source>
        <dbReference type="SAM" id="MobiDB-lite"/>
    </source>
</evidence>
<accession>A0A5B7I5B6</accession>
<dbReference type="AlphaFoldDB" id="A0A5B7I5B6"/>
<keyword evidence="3" id="KW-1185">Reference proteome</keyword>
<name>A0A5B7I5B6_PORTR</name>